<dbReference type="InterPro" id="IPR025669">
    <property type="entry name" value="AAA_dom"/>
</dbReference>
<feature type="domain" description="AAA" evidence="20">
    <location>
        <begin position="596"/>
        <end position="740"/>
    </location>
</feature>
<dbReference type="EC" id="2.7.10.2" evidence="4"/>
<evidence type="ECO:0000256" key="18">
    <source>
        <dbReference type="SAM" id="Phobius"/>
    </source>
</evidence>
<dbReference type="NCBIfam" id="TIGR01007">
    <property type="entry name" value="eps_fam"/>
    <property type="match status" value="1"/>
</dbReference>
<evidence type="ECO:0000256" key="15">
    <source>
        <dbReference type="ARBA" id="ARBA00051245"/>
    </source>
</evidence>
<dbReference type="InterPro" id="IPR050445">
    <property type="entry name" value="Bact_polysacc_biosynth/exp"/>
</dbReference>
<gene>
    <name evidence="22" type="ORF">AVDCRST_MAG56-78</name>
</gene>
<dbReference type="PANTHER" id="PTHR32309">
    <property type="entry name" value="TYROSINE-PROTEIN KINASE"/>
    <property type="match status" value="1"/>
</dbReference>
<evidence type="ECO:0000259" key="19">
    <source>
        <dbReference type="Pfam" id="PF02706"/>
    </source>
</evidence>
<dbReference type="InterPro" id="IPR027417">
    <property type="entry name" value="P-loop_NTPase"/>
</dbReference>
<dbReference type="AlphaFoldDB" id="A0A6J4H627"/>
<dbReference type="InterPro" id="IPR003856">
    <property type="entry name" value="LPS_length_determ_N"/>
</dbReference>
<sequence>MSAFNGRSMDFPESVSSPGNQEEEDDVLGGLDFIKILSIVRKNIIWILLIPALCLFGGYMYLRYTSPVYESSSSIKLEIKQKANLLGISDNDGMANMSGEIELIRSKLIYDEVIRRMDLAVSYFAYGRSRIKNEERFLSAPFRVETVRLGPAAYDKPIDITIQDNSEFVLAYTEDGKELSHTGTFGHPIKARDFELVIRKMPGFDPKASPGAYYFVINSIDALNNYLASNLRVDVLNPSANIIGIFFKDKNIRKAHDIVNKIDSVYLSKTKELKNKANKQKIAFLEEQLQSTEDKLQEYESQLEHFVVQNKSSDVGAEVGKYALKIDDLLKSRSDLAIQLSLLNRLQELINHKDDLSSFIPSVPLLPDPQLQTYTNDINRLQQERAMLATTTRETTFAFQTKDKQIRLARESASALINQNKRLLMDKAGQLGSQLRKLEAEFASLPAKGTEYTRIKRLKDLTEKYYTMMLDKKAELGIAEAGTVEEFVVLSPASTPSVPIAPNRIMVYAGCAMIGLFISMMMVTAKYFLHDTIANQRELERATTAPILGIIPAYVREKLNVSKLVVHRNPKASISEALRSIRTNLEFMFPNSQRKKIIAVTSTISGEGKTFVAINLGGVIALSGAKVVILDLDMRRPKVHTAFDEENYNGLSTLLIGKHTLSECIRSSPIETLDFIAAGPTPPNPSELILRPEFDNLLKELQQKYDVIVIDTPPIGLVTDGVLVMRKADLPIYVVRAEYSKRVFIKNINKLIRNNNFSKLAVILNALKNTGQFGYGYGYGYGYGSSYYEDEEETKGKGIEKLKGLLSKIK</sequence>
<evidence type="ECO:0000256" key="12">
    <source>
        <dbReference type="ARBA" id="ARBA00022989"/>
    </source>
</evidence>
<feature type="region of interest" description="Disordered" evidence="17">
    <location>
        <begin position="1"/>
        <end position="23"/>
    </location>
</feature>
<dbReference type="InterPro" id="IPR032807">
    <property type="entry name" value="GNVR"/>
</dbReference>
<evidence type="ECO:0000256" key="17">
    <source>
        <dbReference type="SAM" id="MobiDB-lite"/>
    </source>
</evidence>
<dbReference type="GO" id="GO:0042802">
    <property type="term" value="F:identical protein binding"/>
    <property type="evidence" value="ECO:0007669"/>
    <property type="project" value="UniProtKB-ARBA"/>
</dbReference>
<evidence type="ECO:0000256" key="4">
    <source>
        <dbReference type="ARBA" id="ARBA00011903"/>
    </source>
</evidence>
<dbReference type="FunFam" id="3.40.50.300:FF:000527">
    <property type="entry name" value="Tyrosine-protein kinase etk"/>
    <property type="match status" value="1"/>
</dbReference>
<evidence type="ECO:0000256" key="1">
    <source>
        <dbReference type="ARBA" id="ARBA00004429"/>
    </source>
</evidence>
<keyword evidence="10 22" id="KW-0418">Kinase</keyword>
<keyword evidence="9" id="KW-0547">Nucleotide-binding</keyword>
<dbReference type="CDD" id="cd05387">
    <property type="entry name" value="BY-kinase"/>
    <property type="match status" value="1"/>
</dbReference>
<feature type="coiled-coil region" evidence="16">
    <location>
        <begin position="275"/>
        <end position="309"/>
    </location>
</feature>
<dbReference type="InterPro" id="IPR005702">
    <property type="entry name" value="Wzc-like_C"/>
</dbReference>
<comment type="similarity">
    <text evidence="2">Belongs to the CpsD/CapB family.</text>
</comment>
<evidence type="ECO:0000259" key="21">
    <source>
        <dbReference type="Pfam" id="PF13807"/>
    </source>
</evidence>
<evidence type="ECO:0000256" key="2">
    <source>
        <dbReference type="ARBA" id="ARBA00007316"/>
    </source>
</evidence>
<keyword evidence="14" id="KW-0829">Tyrosine-protein kinase</keyword>
<accession>A0A6J4H627</accession>
<keyword evidence="13 18" id="KW-0472">Membrane</keyword>
<evidence type="ECO:0000256" key="3">
    <source>
        <dbReference type="ARBA" id="ARBA00008883"/>
    </source>
</evidence>
<keyword evidence="16" id="KW-0175">Coiled coil</keyword>
<reference evidence="22" key="1">
    <citation type="submission" date="2020-02" db="EMBL/GenBank/DDBJ databases">
        <authorList>
            <person name="Meier V. D."/>
        </authorList>
    </citation>
    <scope>NUCLEOTIDE SEQUENCE</scope>
    <source>
        <strain evidence="22">AVDCRST_MAG56</strain>
    </source>
</reference>
<evidence type="ECO:0000256" key="11">
    <source>
        <dbReference type="ARBA" id="ARBA00022840"/>
    </source>
</evidence>
<evidence type="ECO:0000256" key="13">
    <source>
        <dbReference type="ARBA" id="ARBA00023136"/>
    </source>
</evidence>
<evidence type="ECO:0000256" key="8">
    <source>
        <dbReference type="ARBA" id="ARBA00022692"/>
    </source>
</evidence>
<evidence type="ECO:0000256" key="16">
    <source>
        <dbReference type="SAM" id="Coils"/>
    </source>
</evidence>
<name>A0A6J4H627_9SPHI</name>
<keyword evidence="8 18" id="KW-0812">Transmembrane</keyword>
<feature type="domain" description="Polysaccharide chain length determinant N-terminal" evidence="19">
    <location>
        <begin position="31"/>
        <end position="115"/>
    </location>
</feature>
<dbReference type="GO" id="GO:0005524">
    <property type="term" value="F:ATP binding"/>
    <property type="evidence" value="ECO:0007669"/>
    <property type="project" value="UniProtKB-KW"/>
</dbReference>
<dbReference type="Pfam" id="PF13807">
    <property type="entry name" value="GNVR"/>
    <property type="match status" value="1"/>
</dbReference>
<dbReference type="GO" id="GO:0005886">
    <property type="term" value="C:plasma membrane"/>
    <property type="evidence" value="ECO:0007669"/>
    <property type="project" value="UniProtKB-SubCell"/>
</dbReference>
<keyword evidence="6" id="KW-0997">Cell inner membrane</keyword>
<dbReference type="GO" id="GO:0004715">
    <property type="term" value="F:non-membrane spanning protein tyrosine kinase activity"/>
    <property type="evidence" value="ECO:0007669"/>
    <property type="project" value="UniProtKB-EC"/>
</dbReference>
<dbReference type="SUPFAM" id="SSF52540">
    <property type="entry name" value="P-loop containing nucleoside triphosphate hydrolases"/>
    <property type="match status" value="1"/>
</dbReference>
<protein>
    <recommendedName>
        <fullName evidence="4">non-specific protein-tyrosine kinase</fullName>
        <ecNumber evidence="4">2.7.10.2</ecNumber>
    </recommendedName>
</protein>
<keyword evidence="12 18" id="KW-1133">Transmembrane helix</keyword>
<dbReference type="Gene3D" id="3.40.50.300">
    <property type="entry name" value="P-loop containing nucleotide triphosphate hydrolases"/>
    <property type="match status" value="1"/>
</dbReference>
<feature type="domain" description="Tyrosine-protein kinase G-rich" evidence="21">
    <location>
        <begin position="454"/>
        <end position="527"/>
    </location>
</feature>
<keyword evidence="11" id="KW-0067">ATP-binding</keyword>
<evidence type="ECO:0000256" key="6">
    <source>
        <dbReference type="ARBA" id="ARBA00022519"/>
    </source>
</evidence>
<evidence type="ECO:0000256" key="9">
    <source>
        <dbReference type="ARBA" id="ARBA00022741"/>
    </source>
</evidence>
<evidence type="ECO:0000313" key="22">
    <source>
        <dbReference type="EMBL" id="CAA9214255.1"/>
    </source>
</evidence>
<dbReference type="EMBL" id="CADCTQ010000012">
    <property type="protein sequence ID" value="CAA9214255.1"/>
    <property type="molecule type" value="Genomic_DNA"/>
</dbReference>
<keyword evidence="5" id="KW-1003">Cell membrane</keyword>
<comment type="catalytic activity">
    <reaction evidence="15">
        <text>L-tyrosyl-[protein] + ATP = O-phospho-L-tyrosyl-[protein] + ADP + H(+)</text>
        <dbReference type="Rhea" id="RHEA:10596"/>
        <dbReference type="Rhea" id="RHEA-COMP:10136"/>
        <dbReference type="Rhea" id="RHEA-COMP:20101"/>
        <dbReference type="ChEBI" id="CHEBI:15378"/>
        <dbReference type="ChEBI" id="CHEBI:30616"/>
        <dbReference type="ChEBI" id="CHEBI:46858"/>
        <dbReference type="ChEBI" id="CHEBI:61978"/>
        <dbReference type="ChEBI" id="CHEBI:456216"/>
        <dbReference type="EC" id="2.7.10.2"/>
    </reaction>
</comment>
<dbReference type="Pfam" id="PF13614">
    <property type="entry name" value="AAA_31"/>
    <property type="match status" value="1"/>
</dbReference>
<evidence type="ECO:0000256" key="5">
    <source>
        <dbReference type="ARBA" id="ARBA00022475"/>
    </source>
</evidence>
<comment type="similarity">
    <text evidence="3">Belongs to the etk/wzc family.</text>
</comment>
<evidence type="ECO:0000256" key="14">
    <source>
        <dbReference type="ARBA" id="ARBA00023137"/>
    </source>
</evidence>
<feature type="transmembrane region" description="Helical" evidence="18">
    <location>
        <begin position="44"/>
        <end position="62"/>
    </location>
</feature>
<keyword evidence="7 22" id="KW-0808">Transferase</keyword>
<comment type="subcellular location">
    <subcellularLocation>
        <location evidence="1">Cell inner membrane</location>
        <topology evidence="1">Multi-pass membrane protein</topology>
    </subcellularLocation>
</comment>
<dbReference type="Pfam" id="PF02706">
    <property type="entry name" value="Wzz"/>
    <property type="match status" value="1"/>
</dbReference>
<evidence type="ECO:0000256" key="7">
    <source>
        <dbReference type="ARBA" id="ARBA00022679"/>
    </source>
</evidence>
<evidence type="ECO:0000259" key="20">
    <source>
        <dbReference type="Pfam" id="PF13614"/>
    </source>
</evidence>
<evidence type="ECO:0000256" key="10">
    <source>
        <dbReference type="ARBA" id="ARBA00022777"/>
    </source>
</evidence>
<dbReference type="PANTHER" id="PTHR32309:SF13">
    <property type="entry name" value="FERRIC ENTEROBACTIN TRANSPORT PROTEIN FEPE"/>
    <property type="match status" value="1"/>
</dbReference>
<proteinExistence type="inferred from homology"/>
<organism evidence="22">
    <name type="scientific">uncultured Cytophagales bacterium</name>
    <dbReference type="NCBI Taxonomy" id="158755"/>
    <lineage>
        <taxon>Bacteria</taxon>
        <taxon>Pseudomonadati</taxon>
        <taxon>Bacteroidota</taxon>
        <taxon>Sphingobacteriia</taxon>
        <taxon>Sphingobacteriales</taxon>
        <taxon>environmental samples</taxon>
    </lineage>
</organism>